<comment type="caution">
    <text evidence="1">The sequence shown here is derived from an EMBL/GenBank/DDBJ whole genome shotgun (WGS) entry which is preliminary data.</text>
</comment>
<dbReference type="AlphaFoldDB" id="A0AAW0JMT7"/>
<protein>
    <submittedName>
        <fullName evidence="1">Uncharacterized protein</fullName>
    </submittedName>
</protein>
<gene>
    <name evidence="1" type="ORF">U0070_013678</name>
</gene>
<dbReference type="EMBL" id="JBBHLL010000028">
    <property type="protein sequence ID" value="KAK7828052.1"/>
    <property type="molecule type" value="Genomic_DNA"/>
</dbReference>
<reference evidence="1 2" key="1">
    <citation type="journal article" date="2023" name="bioRxiv">
        <title>Conserved and derived expression patterns and positive selection on dental genes reveal complex evolutionary context of ever-growing rodent molars.</title>
        <authorList>
            <person name="Calamari Z.T."/>
            <person name="Song A."/>
            <person name="Cohen E."/>
            <person name="Akter M."/>
            <person name="Roy R.D."/>
            <person name="Hallikas O."/>
            <person name="Christensen M.M."/>
            <person name="Li P."/>
            <person name="Marangoni P."/>
            <person name="Jernvall J."/>
            <person name="Klein O.D."/>
        </authorList>
    </citation>
    <scope>NUCLEOTIDE SEQUENCE [LARGE SCALE GENOMIC DNA]</scope>
    <source>
        <strain evidence="1">V071</strain>
    </source>
</reference>
<name>A0AAW0JMT7_MYOGA</name>
<evidence type="ECO:0000313" key="2">
    <source>
        <dbReference type="Proteomes" id="UP001488838"/>
    </source>
</evidence>
<keyword evidence="2" id="KW-1185">Reference proteome</keyword>
<accession>A0AAW0JMT7</accession>
<proteinExistence type="predicted"/>
<evidence type="ECO:0000313" key="1">
    <source>
        <dbReference type="EMBL" id="KAK7828052.1"/>
    </source>
</evidence>
<dbReference type="Proteomes" id="UP001488838">
    <property type="component" value="Unassembled WGS sequence"/>
</dbReference>
<organism evidence="1 2">
    <name type="scientific">Myodes glareolus</name>
    <name type="common">Bank vole</name>
    <name type="synonym">Clethrionomys glareolus</name>
    <dbReference type="NCBI Taxonomy" id="447135"/>
    <lineage>
        <taxon>Eukaryota</taxon>
        <taxon>Metazoa</taxon>
        <taxon>Chordata</taxon>
        <taxon>Craniata</taxon>
        <taxon>Vertebrata</taxon>
        <taxon>Euteleostomi</taxon>
        <taxon>Mammalia</taxon>
        <taxon>Eutheria</taxon>
        <taxon>Euarchontoglires</taxon>
        <taxon>Glires</taxon>
        <taxon>Rodentia</taxon>
        <taxon>Myomorpha</taxon>
        <taxon>Muroidea</taxon>
        <taxon>Cricetidae</taxon>
        <taxon>Arvicolinae</taxon>
        <taxon>Myodes</taxon>
    </lineage>
</organism>
<sequence>MRVVLPAWLSSTKVSSLIERISDPKDLKKLLRTRNNVLVLYSKSGRISLCNSSGCPGTRFVDQAGLELTEIQLLCLPSAEVKEAAAESHLKLLSTVAQAVKGQGTICWVDCGYVLGTQGPLAGGSGGRGARESMRERSLR</sequence>